<reference evidence="1" key="1">
    <citation type="submission" date="2024-12" db="EMBL/GenBank/DDBJ databases">
        <authorList>
            <person name="Wu N."/>
        </authorList>
    </citation>
    <scope>NUCLEOTIDE SEQUENCE</scope>
    <source>
        <strain evidence="1">P15</strain>
    </source>
</reference>
<proteinExistence type="predicted"/>
<protein>
    <submittedName>
        <fullName evidence="1">BadF/BadG/BcrA/BcrD ATPase family protein</fullName>
    </submittedName>
</protein>
<evidence type="ECO:0000313" key="2">
    <source>
        <dbReference type="Proteomes" id="UP001631969"/>
    </source>
</evidence>
<sequence>METRDKVVIGIDGGGTQTRVMVADLDGRVLSYIENGASSVHKDVNASRNVQQAIKRALDLAEKDVAQAAMLTAGIAGFDAEADLDWVLPLTEVEGLDCPKKHVNDAVVAHSGALGTEPGMIVIAGTGSIIYAATEDGQQVRNYDLHHYATSAARFLAYNAVYELLAGNSSGGDQRLVEDILAYWKVSTVGELSGLARRGFVEDRRERNRVFGDLAPVITRAAEAGSPLAQAVCDRAIHEIIVGIEMLGLYFSQPEVKVSFIGSVANCGYFRQQLHSILNSGKNKTYSIVQPVFSPVAGAVLLAYKQLSIPIGPEIRSNLLLHPNAKGV</sequence>
<evidence type="ECO:0000313" key="1">
    <source>
        <dbReference type="EMBL" id="MFM9329259.1"/>
    </source>
</evidence>
<organism evidence="1 2">
    <name type="scientific">Paenibacillus mesotrionivorans</name>
    <dbReference type="NCBI Taxonomy" id="3160968"/>
    <lineage>
        <taxon>Bacteria</taxon>
        <taxon>Bacillati</taxon>
        <taxon>Bacillota</taxon>
        <taxon>Bacilli</taxon>
        <taxon>Bacillales</taxon>
        <taxon>Paenibacillaceae</taxon>
        <taxon>Paenibacillus</taxon>
    </lineage>
</organism>
<gene>
    <name evidence="1" type="ORF">ACI1P1_13265</name>
</gene>
<dbReference type="Proteomes" id="UP001631969">
    <property type="component" value="Unassembled WGS sequence"/>
</dbReference>
<keyword evidence="2" id="KW-1185">Reference proteome</keyword>
<accession>A0ACC7NZ04</accession>
<dbReference type="EMBL" id="JBJURJ010000008">
    <property type="protein sequence ID" value="MFM9329259.1"/>
    <property type="molecule type" value="Genomic_DNA"/>
</dbReference>
<comment type="caution">
    <text evidence="1">The sequence shown here is derived from an EMBL/GenBank/DDBJ whole genome shotgun (WGS) entry which is preliminary data.</text>
</comment>
<name>A0ACC7NZ04_9BACL</name>